<dbReference type="EMBL" id="JAGGLG010000023">
    <property type="protein sequence ID" value="MBP2019172.1"/>
    <property type="molecule type" value="Genomic_DNA"/>
</dbReference>
<accession>A0ABS4JUF9</accession>
<protein>
    <submittedName>
        <fullName evidence="8">Tight adherence protein B</fullName>
    </submittedName>
</protein>
<keyword evidence="2" id="KW-1003">Cell membrane</keyword>
<dbReference type="Proteomes" id="UP001519289">
    <property type="component" value="Unassembled WGS sequence"/>
</dbReference>
<gene>
    <name evidence="8" type="ORF">J2Z79_002589</name>
</gene>
<dbReference type="PANTHER" id="PTHR35007:SF1">
    <property type="entry name" value="PILUS ASSEMBLY PROTEIN"/>
    <property type="match status" value="1"/>
</dbReference>
<feature type="transmembrane region" description="Helical" evidence="6">
    <location>
        <begin position="272"/>
        <end position="290"/>
    </location>
</feature>
<feature type="transmembrane region" description="Helical" evidence="6">
    <location>
        <begin position="239"/>
        <end position="257"/>
    </location>
</feature>
<reference evidence="8 9" key="1">
    <citation type="submission" date="2021-03" db="EMBL/GenBank/DDBJ databases">
        <title>Genomic Encyclopedia of Type Strains, Phase IV (KMG-IV): sequencing the most valuable type-strain genomes for metagenomic binning, comparative biology and taxonomic classification.</title>
        <authorList>
            <person name="Goeker M."/>
        </authorList>
    </citation>
    <scope>NUCLEOTIDE SEQUENCE [LARGE SCALE GENOMIC DNA]</scope>
    <source>
        <strain evidence="8 9">DSM 27138</strain>
    </source>
</reference>
<dbReference type="RefSeq" id="WP_209467291.1">
    <property type="nucleotide sequence ID" value="NZ_JAGGLG010000023.1"/>
</dbReference>
<dbReference type="Gene3D" id="1.20.81.30">
    <property type="entry name" value="Type II secretion system (T2SS), domain F"/>
    <property type="match status" value="1"/>
</dbReference>
<proteinExistence type="predicted"/>
<keyword evidence="9" id="KW-1185">Reference proteome</keyword>
<evidence type="ECO:0000313" key="9">
    <source>
        <dbReference type="Proteomes" id="UP001519289"/>
    </source>
</evidence>
<keyword evidence="5 6" id="KW-0472">Membrane</keyword>
<feature type="domain" description="Type II secretion system protein GspF" evidence="7">
    <location>
        <begin position="132"/>
        <end position="255"/>
    </location>
</feature>
<evidence type="ECO:0000256" key="5">
    <source>
        <dbReference type="ARBA" id="ARBA00023136"/>
    </source>
</evidence>
<dbReference type="PANTHER" id="PTHR35007">
    <property type="entry name" value="INTEGRAL MEMBRANE PROTEIN-RELATED"/>
    <property type="match status" value="1"/>
</dbReference>
<evidence type="ECO:0000256" key="6">
    <source>
        <dbReference type="SAM" id="Phobius"/>
    </source>
</evidence>
<dbReference type="InterPro" id="IPR042094">
    <property type="entry name" value="T2SS_GspF_sf"/>
</dbReference>
<evidence type="ECO:0000313" key="8">
    <source>
        <dbReference type="EMBL" id="MBP2019172.1"/>
    </source>
</evidence>
<comment type="caution">
    <text evidence="8">The sequence shown here is derived from an EMBL/GenBank/DDBJ whole genome shotgun (WGS) entry which is preliminary data.</text>
</comment>
<organism evidence="8 9">
    <name type="scientific">Symbiobacterium terraclitae</name>
    <dbReference type="NCBI Taxonomy" id="557451"/>
    <lineage>
        <taxon>Bacteria</taxon>
        <taxon>Bacillati</taxon>
        <taxon>Bacillota</taxon>
        <taxon>Clostridia</taxon>
        <taxon>Eubacteriales</taxon>
        <taxon>Symbiobacteriaceae</taxon>
        <taxon>Symbiobacterium</taxon>
    </lineage>
</organism>
<dbReference type="Pfam" id="PF00482">
    <property type="entry name" value="T2SSF"/>
    <property type="match status" value="1"/>
</dbReference>
<sequence>MHYLAALFTFLSVALSLGGLVGMLRRRSRLAERLLAEREPHGPEAAALADSPGFLDRLEKEARQAGLTLTRRHLLLAISSSAGLALLMGWAGEVTGAAACLLLGLVGPLLLIRHRARTRAARFAQQLPETLLLMANVIRAGGTLYQAVQTVVQQAPEPMRAEFVRVERAMQLQMPPGDALALIQDRLGLHEFTSVVIACKVAGEAGADLDVVLESIARELVEERQFLRAMETASAEGKASARMVTAVPLAVMAFVNYRNPDYFGDALRDPTGRMVILGSLGAIALGWLLIRRITDVRNW</sequence>
<feature type="transmembrane region" description="Helical" evidence="6">
    <location>
        <begin position="6"/>
        <end position="24"/>
    </location>
</feature>
<evidence type="ECO:0000256" key="4">
    <source>
        <dbReference type="ARBA" id="ARBA00022989"/>
    </source>
</evidence>
<feature type="transmembrane region" description="Helical" evidence="6">
    <location>
        <begin position="96"/>
        <end position="112"/>
    </location>
</feature>
<dbReference type="InterPro" id="IPR018076">
    <property type="entry name" value="T2SS_GspF_dom"/>
</dbReference>
<evidence type="ECO:0000256" key="2">
    <source>
        <dbReference type="ARBA" id="ARBA00022475"/>
    </source>
</evidence>
<feature type="transmembrane region" description="Helical" evidence="6">
    <location>
        <begin position="73"/>
        <end position="90"/>
    </location>
</feature>
<name>A0ABS4JUF9_9FIRM</name>
<evidence type="ECO:0000256" key="1">
    <source>
        <dbReference type="ARBA" id="ARBA00004651"/>
    </source>
</evidence>
<keyword evidence="3 6" id="KW-0812">Transmembrane</keyword>
<comment type="subcellular location">
    <subcellularLocation>
        <location evidence="1">Cell membrane</location>
        <topology evidence="1">Multi-pass membrane protein</topology>
    </subcellularLocation>
</comment>
<evidence type="ECO:0000256" key="3">
    <source>
        <dbReference type="ARBA" id="ARBA00022692"/>
    </source>
</evidence>
<evidence type="ECO:0000259" key="7">
    <source>
        <dbReference type="Pfam" id="PF00482"/>
    </source>
</evidence>
<keyword evidence="4 6" id="KW-1133">Transmembrane helix</keyword>